<dbReference type="InterPro" id="IPR045070">
    <property type="entry name" value="MATE_MepA-like"/>
</dbReference>
<feature type="transmembrane region" description="Helical" evidence="10">
    <location>
        <begin position="323"/>
        <end position="345"/>
    </location>
</feature>
<feature type="transmembrane region" description="Helical" evidence="10">
    <location>
        <begin position="243"/>
        <end position="268"/>
    </location>
</feature>
<sequence length="465" mass="48389">MSSGPAADNRFLTVPMGRLFVINALPMTLVMSMSGLLNVVDAAFLGQFVGAGALAAVSLSFPVVMITIALSTLVSGGMSSLLARHLGAGDRHAAESIFTRAHGLSLLISLLLIATFLSAGRWGLTHLLGAQGDIAAMAHIYLSILVLGAPVQFLLGIHADALRNEGRAGFMALLSVGVTLANVILDYVLIVMFDFGVAGSAWGTVLAQGLGLILLIGMRLRDRSLMPLSVLTRHRWRGDWKTVLALGAPLSLSFIGLALVSATVIAVLNLTAAAGSADTVAAYGIVTRIMGFVFLPQMAIALATQSIVGNNVGAGLYARSDAALRLSLVVTFLYCLAVEAALLATSSRIGFGFVADHAVVAQVAVILWPLLLFYLFAGPILVLALYFQAVGQPARTALLTLIKPFLLSPLLILACVSLAGPGAIWFAFPLADGIVLTFATALVARSLSKGPGQPGFGLTMTAERT</sequence>
<keyword evidence="9" id="KW-0046">Antibiotic resistance</keyword>
<feature type="transmembrane region" description="Helical" evidence="10">
    <location>
        <begin position="169"/>
        <end position="193"/>
    </location>
</feature>
<evidence type="ECO:0000256" key="3">
    <source>
        <dbReference type="ARBA" id="ARBA00022106"/>
    </source>
</evidence>
<keyword evidence="8 10" id="KW-0472">Membrane</keyword>
<dbReference type="Proteomes" id="UP000479043">
    <property type="component" value="Unassembled WGS sequence"/>
</dbReference>
<comment type="caution">
    <text evidence="11">The sequence shown here is derived from an EMBL/GenBank/DDBJ whole genome shotgun (WGS) entry which is preliminary data.</text>
</comment>
<dbReference type="GO" id="GO:0046677">
    <property type="term" value="P:response to antibiotic"/>
    <property type="evidence" value="ECO:0007669"/>
    <property type="project" value="UniProtKB-KW"/>
</dbReference>
<evidence type="ECO:0000256" key="9">
    <source>
        <dbReference type="ARBA" id="ARBA00023251"/>
    </source>
</evidence>
<dbReference type="Pfam" id="PF01554">
    <property type="entry name" value="MatE"/>
    <property type="match status" value="2"/>
</dbReference>
<dbReference type="AlphaFoldDB" id="A0A6L8LNV1"/>
<dbReference type="GO" id="GO:0015297">
    <property type="term" value="F:antiporter activity"/>
    <property type="evidence" value="ECO:0007669"/>
    <property type="project" value="InterPro"/>
</dbReference>
<keyword evidence="7 10" id="KW-1133">Transmembrane helix</keyword>
<feature type="transmembrane region" description="Helical" evidence="10">
    <location>
        <begin position="104"/>
        <end position="124"/>
    </location>
</feature>
<dbReference type="EMBL" id="WWEN01000007">
    <property type="protein sequence ID" value="MYM56716.1"/>
    <property type="molecule type" value="Genomic_DNA"/>
</dbReference>
<reference evidence="11 12" key="1">
    <citation type="submission" date="2020-01" db="EMBL/GenBank/DDBJ databases">
        <authorList>
            <person name="Chen S."/>
        </authorList>
    </citation>
    <scope>NUCLEOTIDE SEQUENCE [LARGE SCALE GENOMIC DNA]</scope>
    <source>
        <strain evidence="11 12">GS-10</strain>
    </source>
</reference>
<evidence type="ECO:0000256" key="4">
    <source>
        <dbReference type="ARBA" id="ARBA00022448"/>
    </source>
</evidence>
<dbReference type="GO" id="GO:0005886">
    <property type="term" value="C:plasma membrane"/>
    <property type="evidence" value="ECO:0007669"/>
    <property type="project" value="UniProtKB-SubCell"/>
</dbReference>
<feature type="transmembrane region" description="Helical" evidence="10">
    <location>
        <begin position="398"/>
        <end position="419"/>
    </location>
</feature>
<gene>
    <name evidence="11" type="ORF">GR167_15460</name>
</gene>
<dbReference type="RefSeq" id="WP_160974623.1">
    <property type="nucleotide sequence ID" value="NZ_WWEN01000007.1"/>
</dbReference>
<evidence type="ECO:0000313" key="11">
    <source>
        <dbReference type="EMBL" id="MYM56716.1"/>
    </source>
</evidence>
<dbReference type="CDD" id="cd13143">
    <property type="entry name" value="MATE_MepA_like"/>
    <property type="match status" value="1"/>
</dbReference>
<feature type="transmembrane region" description="Helical" evidence="10">
    <location>
        <begin position="365"/>
        <end position="386"/>
    </location>
</feature>
<comment type="subcellular location">
    <subcellularLocation>
        <location evidence="1">Cell inner membrane</location>
        <topology evidence="1">Multi-pass membrane protein</topology>
    </subcellularLocation>
</comment>
<evidence type="ECO:0000256" key="5">
    <source>
        <dbReference type="ARBA" id="ARBA00022475"/>
    </source>
</evidence>
<feature type="transmembrane region" description="Helical" evidence="10">
    <location>
        <begin position="199"/>
        <end position="218"/>
    </location>
</feature>
<evidence type="ECO:0000256" key="2">
    <source>
        <dbReference type="ARBA" id="ARBA00008417"/>
    </source>
</evidence>
<dbReference type="InterPro" id="IPR052031">
    <property type="entry name" value="Membrane_Transporter-Flippase"/>
</dbReference>
<accession>A0A6L8LNV1</accession>
<comment type="similarity">
    <text evidence="2">Belongs to the multi antimicrobial extrusion (MATE) (TC 2.A.66.1) family. MepA subfamily.</text>
</comment>
<keyword evidence="12" id="KW-1185">Reference proteome</keyword>
<evidence type="ECO:0000256" key="8">
    <source>
        <dbReference type="ARBA" id="ARBA00023136"/>
    </source>
</evidence>
<dbReference type="PANTHER" id="PTHR43549">
    <property type="entry name" value="MULTIDRUG RESISTANCE PROTEIN YPNP-RELATED"/>
    <property type="match status" value="1"/>
</dbReference>
<protein>
    <recommendedName>
        <fullName evidence="3">Multidrug export protein MepA</fullName>
    </recommendedName>
</protein>
<keyword evidence="5" id="KW-1003">Cell membrane</keyword>
<evidence type="ECO:0000256" key="10">
    <source>
        <dbReference type="SAM" id="Phobius"/>
    </source>
</evidence>
<keyword evidence="6 10" id="KW-0812">Transmembrane</keyword>
<feature type="transmembrane region" description="Helical" evidence="10">
    <location>
        <begin position="280"/>
        <end position="302"/>
    </location>
</feature>
<evidence type="ECO:0000256" key="7">
    <source>
        <dbReference type="ARBA" id="ARBA00022989"/>
    </source>
</evidence>
<keyword evidence="4" id="KW-0813">Transport</keyword>
<feature type="transmembrane region" description="Helical" evidence="10">
    <location>
        <begin position="60"/>
        <end position="83"/>
    </location>
</feature>
<dbReference type="InterPro" id="IPR002528">
    <property type="entry name" value="MATE_fam"/>
</dbReference>
<organism evidence="11 12">
    <name type="scientific">Thalassovita mangrovi</name>
    <dbReference type="NCBI Taxonomy" id="2692236"/>
    <lineage>
        <taxon>Bacteria</taxon>
        <taxon>Pseudomonadati</taxon>
        <taxon>Pseudomonadota</taxon>
        <taxon>Alphaproteobacteria</taxon>
        <taxon>Rhodobacterales</taxon>
        <taxon>Roseobacteraceae</taxon>
        <taxon>Thalassovita</taxon>
    </lineage>
</organism>
<evidence type="ECO:0000313" key="12">
    <source>
        <dbReference type="Proteomes" id="UP000479043"/>
    </source>
</evidence>
<dbReference type="PIRSF" id="PIRSF006603">
    <property type="entry name" value="DinF"/>
    <property type="match status" value="1"/>
</dbReference>
<dbReference type="GO" id="GO:0042910">
    <property type="term" value="F:xenobiotic transmembrane transporter activity"/>
    <property type="evidence" value="ECO:0007669"/>
    <property type="project" value="InterPro"/>
</dbReference>
<feature type="transmembrane region" description="Helical" evidence="10">
    <location>
        <begin position="136"/>
        <end position="157"/>
    </location>
</feature>
<evidence type="ECO:0000256" key="6">
    <source>
        <dbReference type="ARBA" id="ARBA00022692"/>
    </source>
</evidence>
<name>A0A6L8LNV1_9RHOB</name>
<evidence type="ECO:0000256" key="1">
    <source>
        <dbReference type="ARBA" id="ARBA00004429"/>
    </source>
</evidence>
<dbReference type="PANTHER" id="PTHR43549:SF3">
    <property type="entry name" value="MULTIDRUG RESISTANCE PROTEIN YPNP-RELATED"/>
    <property type="match status" value="1"/>
</dbReference>
<proteinExistence type="inferred from homology"/>
<dbReference type="NCBIfam" id="TIGR00797">
    <property type="entry name" value="matE"/>
    <property type="match status" value="1"/>
</dbReference>
<feature type="transmembrane region" description="Helical" evidence="10">
    <location>
        <begin position="20"/>
        <end position="40"/>
    </location>
</feature>
<dbReference type="InterPro" id="IPR048279">
    <property type="entry name" value="MdtK-like"/>
</dbReference>